<gene>
    <name evidence="2" type="ordered locus">FraEuI1c_0909</name>
</gene>
<sequence length="116" mass="13630">MRGVASPPESAPWEWRTACDRCKRSFRAELVDLTTEYAEGFQAIRYGSYYRVDGYIDYVFTCPNCAKEHSVFSDRGLTYRRGCPRLRDEQRRQVRKTRTPEEMNTNRSTASAPYIR</sequence>
<feature type="region of interest" description="Disordered" evidence="1">
    <location>
        <begin position="88"/>
        <end position="116"/>
    </location>
</feature>
<dbReference type="Proteomes" id="UP000002484">
    <property type="component" value="Chromosome"/>
</dbReference>
<evidence type="ECO:0000313" key="3">
    <source>
        <dbReference type="Proteomes" id="UP000002484"/>
    </source>
</evidence>
<protein>
    <submittedName>
        <fullName evidence="2">Uncharacterized protein</fullName>
    </submittedName>
</protein>
<feature type="compositionally biased region" description="Polar residues" evidence="1">
    <location>
        <begin position="102"/>
        <end position="116"/>
    </location>
</feature>
<accession>E3IXG6</accession>
<dbReference type="EMBL" id="CP002299">
    <property type="protein sequence ID" value="ADP78983.1"/>
    <property type="molecule type" value="Genomic_DNA"/>
</dbReference>
<organism evidence="2 3">
    <name type="scientific">Pseudofrankia inefficax (strain DSM 45817 / CECT 9037 / DDB 130130 / EuI1c)</name>
    <name type="common">Frankia inefficax</name>
    <dbReference type="NCBI Taxonomy" id="298654"/>
    <lineage>
        <taxon>Bacteria</taxon>
        <taxon>Bacillati</taxon>
        <taxon>Actinomycetota</taxon>
        <taxon>Actinomycetes</taxon>
        <taxon>Frankiales</taxon>
        <taxon>Frankiaceae</taxon>
        <taxon>Pseudofrankia</taxon>
    </lineage>
</organism>
<evidence type="ECO:0000313" key="2">
    <source>
        <dbReference type="EMBL" id="ADP78983.1"/>
    </source>
</evidence>
<keyword evidence="3" id="KW-1185">Reference proteome</keyword>
<evidence type="ECO:0000256" key="1">
    <source>
        <dbReference type="SAM" id="MobiDB-lite"/>
    </source>
</evidence>
<proteinExistence type="predicted"/>
<dbReference type="KEGG" id="fri:FraEuI1c_0909"/>
<dbReference type="HOGENOM" id="CLU_2093262_0_0_11"/>
<dbReference type="AlphaFoldDB" id="E3IXG6"/>
<dbReference type="InParanoid" id="E3IXG6"/>
<dbReference type="RefSeq" id="WP_013422104.1">
    <property type="nucleotide sequence ID" value="NC_014666.1"/>
</dbReference>
<reference evidence="2 3" key="1">
    <citation type="submission" date="2010-10" db="EMBL/GenBank/DDBJ databases">
        <title>Complete sequence of Frankia sp. EuI1c.</title>
        <authorList>
            <consortium name="US DOE Joint Genome Institute"/>
            <person name="Lucas S."/>
            <person name="Copeland A."/>
            <person name="Lapidus A."/>
            <person name="Cheng J.-F."/>
            <person name="Bruce D."/>
            <person name="Goodwin L."/>
            <person name="Pitluck S."/>
            <person name="Chertkov O."/>
            <person name="Detter J.C."/>
            <person name="Han C."/>
            <person name="Tapia R."/>
            <person name="Land M."/>
            <person name="Hauser L."/>
            <person name="Jeffries C."/>
            <person name="Kyrpides N."/>
            <person name="Ivanova N."/>
            <person name="Mikhailova N."/>
            <person name="Beauchemin N."/>
            <person name="Sen A."/>
            <person name="Sur S.A."/>
            <person name="Gtari M."/>
            <person name="Wall L."/>
            <person name="Tisa L."/>
            <person name="Woyke T."/>
        </authorList>
    </citation>
    <scope>NUCLEOTIDE SEQUENCE [LARGE SCALE GENOMIC DNA]</scope>
    <source>
        <strain evidence="3">DSM 45817 / CECT 9037 / EuI1c</strain>
    </source>
</reference>
<name>E3IXG6_PSEI1</name>